<organism evidence="1 2">
    <name type="scientific">Sphingomonas jatrophae</name>
    <dbReference type="NCBI Taxonomy" id="1166337"/>
    <lineage>
        <taxon>Bacteria</taxon>
        <taxon>Pseudomonadati</taxon>
        <taxon>Pseudomonadota</taxon>
        <taxon>Alphaproteobacteria</taxon>
        <taxon>Sphingomonadales</taxon>
        <taxon>Sphingomonadaceae</taxon>
        <taxon>Sphingomonas</taxon>
    </lineage>
</organism>
<accession>A0A1I6KBX4</accession>
<evidence type="ECO:0000313" key="2">
    <source>
        <dbReference type="Proteomes" id="UP000198824"/>
    </source>
</evidence>
<dbReference type="AlphaFoldDB" id="A0A1I6KBX4"/>
<protein>
    <submittedName>
        <fullName evidence="1">Uncharacterized protein</fullName>
    </submittedName>
</protein>
<name>A0A1I6KBX4_9SPHN</name>
<evidence type="ECO:0000313" key="1">
    <source>
        <dbReference type="EMBL" id="SFR88370.1"/>
    </source>
</evidence>
<sequence length="194" mass="23043">MQDVYFTSNWFLRHPTAVKRHRLRWDDELGKAVLQLPNKRLALLHQSVDELLFDEVKLKPLVVDPLDHREVRSSAYQAKWYGKRTGMRDGRWLQIDVPYSGSAVLWRQRPTRNFVPVLRGRVLSDKIILQMDIAADDWQEMVPFLDPLFEQARAVLPLHQSYIDENNAVLKQYVPRYVEEQRAYIDRVLEAYLR</sequence>
<proteinExistence type="predicted"/>
<keyword evidence="2" id="KW-1185">Reference proteome</keyword>
<dbReference type="Proteomes" id="UP000198824">
    <property type="component" value="Unassembled WGS sequence"/>
</dbReference>
<reference evidence="1 2" key="1">
    <citation type="submission" date="2016-10" db="EMBL/GenBank/DDBJ databases">
        <authorList>
            <person name="de Groot N.N."/>
        </authorList>
    </citation>
    <scope>NUCLEOTIDE SEQUENCE [LARGE SCALE GENOMIC DNA]</scope>
    <source>
        <strain evidence="1 2">S5-249</strain>
    </source>
</reference>
<gene>
    <name evidence="1" type="ORF">SAMN05192580_1520</name>
</gene>
<dbReference type="EMBL" id="FOZG01000001">
    <property type="protein sequence ID" value="SFR88370.1"/>
    <property type="molecule type" value="Genomic_DNA"/>
</dbReference>